<accession>A0A8S5QT99</accession>
<dbReference type="EMBL" id="BK015731">
    <property type="protein sequence ID" value="DAE22328.1"/>
    <property type="molecule type" value="Genomic_DNA"/>
</dbReference>
<proteinExistence type="predicted"/>
<sequence length="46" mass="5606">MRGKSGNFRGIHSSKWQKRRKIMRSFSVVSGHSWLWFRMIPRNHSF</sequence>
<name>A0A8S5QT99_9CAUD</name>
<evidence type="ECO:0000313" key="1">
    <source>
        <dbReference type="EMBL" id="DAE22328.1"/>
    </source>
</evidence>
<organism evidence="1">
    <name type="scientific">Siphoviridae sp. ctETl1</name>
    <dbReference type="NCBI Taxonomy" id="2826207"/>
    <lineage>
        <taxon>Viruses</taxon>
        <taxon>Duplodnaviria</taxon>
        <taxon>Heunggongvirae</taxon>
        <taxon>Uroviricota</taxon>
        <taxon>Caudoviricetes</taxon>
    </lineage>
</organism>
<reference evidence="1" key="1">
    <citation type="journal article" date="2021" name="Proc. Natl. Acad. Sci. U.S.A.">
        <title>A Catalog of Tens of Thousands of Viruses from Human Metagenomes Reveals Hidden Associations with Chronic Diseases.</title>
        <authorList>
            <person name="Tisza M.J."/>
            <person name="Buck C.B."/>
        </authorList>
    </citation>
    <scope>NUCLEOTIDE SEQUENCE</scope>
    <source>
        <strain evidence="1">CtETl1</strain>
    </source>
</reference>
<protein>
    <submittedName>
        <fullName evidence="1">Uncharacterized protein</fullName>
    </submittedName>
</protein>